<dbReference type="Proteomes" id="UP000237839">
    <property type="component" value="Unassembled WGS sequence"/>
</dbReference>
<evidence type="ECO:0000313" key="2">
    <source>
        <dbReference type="Proteomes" id="UP000237839"/>
    </source>
</evidence>
<name>A0A2S9GVW9_9BURK</name>
<protein>
    <submittedName>
        <fullName evidence="1">FlxA-like protein</fullName>
    </submittedName>
</protein>
<sequence>MADLLTQVSSGIVLGTDSSGDIATDIQKLMKQIAQVEKSIKNLINDGSVAPNDKIKQLKLLQGTLTLLYQALTQLMELQTKQKENQTNIIEKIPAQTAAQKNNGSAIIPDTNIDTFA</sequence>
<dbReference type="RefSeq" id="WP_105533174.1">
    <property type="nucleotide sequence ID" value="NZ_PUGF01000018.1"/>
</dbReference>
<proteinExistence type="predicted"/>
<reference evidence="1 2" key="1">
    <citation type="submission" date="2018-02" db="EMBL/GenBank/DDBJ databases">
        <title>Solimicrobium silvestre gen. nov., sp. nov., isolated from alpine forest soil.</title>
        <authorList>
            <person name="Margesin R."/>
            <person name="Albuquerque L."/>
            <person name="Zhang D.-C."/>
            <person name="Froufe H.J.C."/>
            <person name="Severino R."/>
            <person name="Roxo I."/>
            <person name="Egas C."/>
            <person name="Da Costa M.S."/>
        </authorList>
    </citation>
    <scope>NUCLEOTIDE SEQUENCE [LARGE SCALE GENOMIC DNA]</scope>
    <source>
        <strain evidence="1 2">S20-91</strain>
    </source>
</reference>
<accession>A0A2S9GVW9</accession>
<gene>
    <name evidence="1" type="ORF">S2091_3425</name>
</gene>
<dbReference type="EMBL" id="PUGF01000018">
    <property type="protein sequence ID" value="PRC91869.1"/>
    <property type="molecule type" value="Genomic_DNA"/>
</dbReference>
<dbReference type="AlphaFoldDB" id="A0A2S9GVW9"/>
<evidence type="ECO:0000313" key="1">
    <source>
        <dbReference type="EMBL" id="PRC91869.1"/>
    </source>
</evidence>
<keyword evidence="2" id="KW-1185">Reference proteome</keyword>
<comment type="caution">
    <text evidence="1">The sequence shown here is derived from an EMBL/GenBank/DDBJ whole genome shotgun (WGS) entry which is preliminary data.</text>
</comment>
<organism evidence="1 2">
    <name type="scientific">Solimicrobium silvestre</name>
    <dbReference type="NCBI Taxonomy" id="2099400"/>
    <lineage>
        <taxon>Bacteria</taxon>
        <taxon>Pseudomonadati</taxon>
        <taxon>Pseudomonadota</taxon>
        <taxon>Betaproteobacteria</taxon>
        <taxon>Burkholderiales</taxon>
        <taxon>Oxalobacteraceae</taxon>
        <taxon>Solimicrobium</taxon>
    </lineage>
</organism>